<dbReference type="AlphaFoldDB" id="A0A8X8ZAQ4"/>
<reference evidence="2" key="2">
    <citation type="submission" date="2020-08" db="EMBL/GenBank/DDBJ databases">
        <title>Plant Genome Project.</title>
        <authorList>
            <person name="Zhang R.-G."/>
        </authorList>
    </citation>
    <scope>NUCLEOTIDE SEQUENCE</scope>
    <source>
        <strain evidence="2">Huo1</strain>
        <tissue evidence="2">Leaf</tissue>
    </source>
</reference>
<feature type="compositionally biased region" description="Polar residues" evidence="1">
    <location>
        <begin position="20"/>
        <end position="29"/>
    </location>
</feature>
<gene>
    <name evidence="2" type="ORF">SASPL_139486</name>
</gene>
<accession>A0A8X8ZAQ4</accession>
<name>A0A8X8ZAQ4_SALSN</name>
<feature type="region of interest" description="Disordered" evidence="1">
    <location>
        <begin position="1"/>
        <end position="29"/>
    </location>
</feature>
<protein>
    <submittedName>
        <fullName evidence="2">Uncharacterized protein</fullName>
    </submittedName>
</protein>
<evidence type="ECO:0000313" key="3">
    <source>
        <dbReference type="Proteomes" id="UP000298416"/>
    </source>
</evidence>
<proteinExistence type="predicted"/>
<organism evidence="2">
    <name type="scientific">Salvia splendens</name>
    <name type="common">Scarlet sage</name>
    <dbReference type="NCBI Taxonomy" id="180675"/>
    <lineage>
        <taxon>Eukaryota</taxon>
        <taxon>Viridiplantae</taxon>
        <taxon>Streptophyta</taxon>
        <taxon>Embryophyta</taxon>
        <taxon>Tracheophyta</taxon>
        <taxon>Spermatophyta</taxon>
        <taxon>Magnoliopsida</taxon>
        <taxon>eudicotyledons</taxon>
        <taxon>Gunneridae</taxon>
        <taxon>Pentapetalae</taxon>
        <taxon>asterids</taxon>
        <taxon>lamiids</taxon>
        <taxon>Lamiales</taxon>
        <taxon>Lamiaceae</taxon>
        <taxon>Nepetoideae</taxon>
        <taxon>Mentheae</taxon>
        <taxon>Salviinae</taxon>
        <taxon>Salvia</taxon>
        <taxon>Salvia subgen. Calosphace</taxon>
        <taxon>core Calosphace</taxon>
    </lineage>
</organism>
<evidence type="ECO:0000313" key="2">
    <source>
        <dbReference type="EMBL" id="KAG6398036.1"/>
    </source>
</evidence>
<evidence type="ECO:0000256" key="1">
    <source>
        <dbReference type="SAM" id="MobiDB-lite"/>
    </source>
</evidence>
<sequence length="98" mass="11101">MLNKAGTSRGKASRMVAGTKTGSKTGYSNRVRTVTESVIRTRPSRWIARGYRISYRRTSITVEKSRSGLCRILTEVRSYCYSAFNRAGYRSSVRPRRG</sequence>
<reference evidence="2" key="1">
    <citation type="submission" date="2018-01" db="EMBL/GenBank/DDBJ databases">
        <authorList>
            <person name="Mao J.F."/>
        </authorList>
    </citation>
    <scope>NUCLEOTIDE SEQUENCE</scope>
    <source>
        <strain evidence="2">Huo1</strain>
        <tissue evidence="2">Leaf</tissue>
    </source>
</reference>
<keyword evidence="3" id="KW-1185">Reference proteome</keyword>
<dbReference type="EMBL" id="PNBA02000015">
    <property type="protein sequence ID" value="KAG6398036.1"/>
    <property type="molecule type" value="Genomic_DNA"/>
</dbReference>
<comment type="caution">
    <text evidence="2">The sequence shown here is derived from an EMBL/GenBank/DDBJ whole genome shotgun (WGS) entry which is preliminary data.</text>
</comment>
<dbReference type="Proteomes" id="UP000298416">
    <property type="component" value="Unassembled WGS sequence"/>
</dbReference>